<dbReference type="Pfam" id="PF17919">
    <property type="entry name" value="RT_RNaseH_2"/>
    <property type="match status" value="1"/>
</dbReference>
<dbReference type="Gene3D" id="3.10.10.10">
    <property type="entry name" value="HIV Type 1 Reverse Transcriptase, subunit A, domain 1"/>
    <property type="match status" value="1"/>
</dbReference>
<feature type="region of interest" description="Disordered" evidence="2">
    <location>
        <begin position="54"/>
        <end position="93"/>
    </location>
</feature>
<dbReference type="SUPFAM" id="SSF53098">
    <property type="entry name" value="Ribonuclease H-like"/>
    <property type="match status" value="2"/>
</dbReference>
<sequence length="1206" mass="134873">MKGAPECMRISGFMHGVNNPELTKRLNEHVPKTMEEIMITTTGFIRGEAVIAGKKKGHTSWRTQDQSTRHGSERRSNFQGQPMDGRGSSKFTPLIRTSKEILATEARKFKPPPLMVTPMEKRSNNKFCDFHNDKGHITDECMQMTRQKVTQSFKCVSEITFPSLTTSSGTEGPLVIEAEIGGHMIHRMYVDGGSSTKVLYEHCFNQLRLEIKNQMVPATTSLTGFSGETIWPLGQLRLLVTIGYADHSTRAWMNFMIVRSLSPYNGIIGRLGIREIQAVPSTAHGMLKFPVDGGIVTIRSTILILSECATVITSSKEIPKEAGRDVIRERTNGTMFTPEEKLGHILMATVRHDKSTVINSGTSTQYPGRVFACSTEEKGPGPGACESNPSGGYHQIQMAESDEEKTAFHTSQGVYCYTKMPFGLKNAGATYQRLVDKAFDSQVGRNIEVYVDDLVIKSHTEAEMLRDIDETFRTLRKINMKLNPKKCTFGAVEGMFLGYMISPEGIKPCPDKTEVVLQLPSPRTIKEVQSLNGKLASLNRFLSKSAERSLPLFKTLKKCIKKSDFHWTPEAEQAFKQLKQHLSELPLLVAPKPKEELIVYLSATHGAISAVLMTERGTVQTPVYFVSRTLQGPELNYTPMEKLVLSLVFTAKRLRRTITKMERHAGRTQYHLPAKDVSERTDPGGLPYGSGAGLILTSPEGTEFTYALRFQFTASNNEAEYEALIAGLQIATQMGVRNVQVSVDSKLVANQILGTYVAKEENMVKYIEKAKSLISGFANFSISQVLRSKNKKADALSKIASTTFAHLSKQVLVEILKEKSIQEKEVEAIVEEEGPTWMTPIIEYLKDGTLPGDRKEASKLRIKARQYELLEGVLYRRSFLKPWLRCVGPLQADYVIREIHEGSCSMHAGPRSVVAKAMRLGYYWPTMHRDARDMIRACNDCQIHRPVPRNPQQPLTPITAPWPFYKWGIDIAGPFPEGPGKVKFLIVAMDYFTKWIEAKAVATITGNQVKKFVWDNIVCRFGLPGEIISDNGKQFSDNPFKDWCEKLNIAQRFASVKHPQSNGLVERANRSLGEGIKARLGEGNKNWIEELPHVLWAHRTMIKSSHGDTPFSLTYGTEAVIPAEIGMPTYRTAAVDAVHNDEELRLNLDLLEEKRECAAICEAKAKLKMTKYYNARVRGVTFRPGDFVYRSNDASHVVAGGKLGPK</sequence>
<evidence type="ECO:0000313" key="6">
    <source>
        <dbReference type="Proteomes" id="UP001151760"/>
    </source>
</evidence>
<dbReference type="Proteomes" id="UP001151760">
    <property type="component" value="Unassembled WGS sequence"/>
</dbReference>
<dbReference type="Pfam" id="PF13456">
    <property type="entry name" value="RVT_3"/>
    <property type="match status" value="1"/>
</dbReference>
<dbReference type="PANTHER" id="PTHR48475">
    <property type="entry name" value="RIBONUCLEASE H"/>
    <property type="match status" value="1"/>
</dbReference>
<dbReference type="PANTHER" id="PTHR48475:SF2">
    <property type="entry name" value="RIBONUCLEASE H"/>
    <property type="match status" value="1"/>
</dbReference>
<keyword evidence="5" id="KW-0695">RNA-directed DNA polymerase</keyword>
<dbReference type="CDD" id="cd01647">
    <property type="entry name" value="RT_LTR"/>
    <property type="match status" value="1"/>
</dbReference>
<dbReference type="InterPro" id="IPR002156">
    <property type="entry name" value="RNaseH_domain"/>
</dbReference>
<organism evidence="5 6">
    <name type="scientific">Tanacetum coccineum</name>
    <dbReference type="NCBI Taxonomy" id="301880"/>
    <lineage>
        <taxon>Eukaryota</taxon>
        <taxon>Viridiplantae</taxon>
        <taxon>Streptophyta</taxon>
        <taxon>Embryophyta</taxon>
        <taxon>Tracheophyta</taxon>
        <taxon>Spermatophyta</taxon>
        <taxon>Magnoliopsida</taxon>
        <taxon>eudicotyledons</taxon>
        <taxon>Gunneridae</taxon>
        <taxon>Pentapetalae</taxon>
        <taxon>asterids</taxon>
        <taxon>campanulids</taxon>
        <taxon>Asterales</taxon>
        <taxon>Asteraceae</taxon>
        <taxon>Asteroideae</taxon>
        <taxon>Anthemideae</taxon>
        <taxon>Anthemidinae</taxon>
        <taxon>Tanacetum</taxon>
    </lineage>
</organism>
<dbReference type="EMBL" id="BQNB010011671">
    <property type="protein sequence ID" value="GJS93630.1"/>
    <property type="molecule type" value="Genomic_DNA"/>
</dbReference>
<evidence type="ECO:0000256" key="2">
    <source>
        <dbReference type="SAM" id="MobiDB-lite"/>
    </source>
</evidence>
<dbReference type="InterPro" id="IPR043128">
    <property type="entry name" value="Rev_trsase/Diguanyl_cyclase"/>
</dbReference>
<reference evidence="5" key="1">
    <citation type="journal article" date="2022" name="Int. J. Mol. Sci.">
        <title>Draft Genome of Tanacetum Coccineum: Genomic Comparison of Closely Related Tanacetum-Family Plants.</title>
        <authorList>
            <person name="Yamashiro T."/>
            <person name="Shiraishi A."/>
            <person name="Nakayama K."/>
            <person name="Satake H."/>
        </authorList>
    </citation>
    <scope>NUCLEOTIDE SEQUENCE</scope>
</reference>
<keyword evidence="5" id="KW-0548">Nucleotidyltransferase</keyword>
<dbReference type="Gene3D" id="3.30.420.10">
    <property type="entry name" value="Ribonuclease H-like superfamily/Ribonuclease H"/>
    <property type="match status" value="2"/>
</dbReference>
<feature type="compositionally biased region" description="Basic and acidic residues" evidence="2">
    <location>
        <begin position="67"/>
        <end position="76"/>
    </location>
</feature>
<dbReference type="SUPFAM" id="SSF56672">
    <property type="entry name" value="DNA/RNA polymerases"/>
    <property type="match status" value="1"/>
</dbReference>
<evidence type="ECO:0000313" key="5">
    <source>
        <dbReference type="EMBL" id="GJS93630.1"/>
    </source>
</evidence>
<keyword evidence="1" id="KW-0233">DNA recombination</keyword>
<feature type="domain" description="Integrase catalytic" evidence="4">
    <location>
        <begin position="953"/>
        <end position="1118"/>
    </location>
</feature>
<dbReference type="Gene3D" id="1.10.340.70">
    <property type="match status" value="1"/>
</dbReference>
<proteinExistence type="predicted"/>
<name>A0ABQ4ZTK0_9ASTR</name>
<dbReference type="Pfam" id="PF00665">
    <property type="entry name" value="rve"/>
    <property type="match status" value="1"/>
</dbReference>
<dbReference type="InterPro" id="IPR041588">
    <property type="entry name" value="Integrase_H2C2"/>
</dbReference>
<dbReference type="InterPro" id="IPR021109">
    <property type="entry name" value="Peptidase_aspartic_dom_sf"/>
</dbReference>
<evidence type="ECO:0000259" key="3">
    <source>
        <dbReference type="PROSITE" id="PS50879"/>
    </source>
</evidence>
<keyword evidence="6" id="KW-1185">Reference proteome</keyword>
<dbReference type="Gene3D" id="2.40.70.10">
    <property type="entry name" value="Acid Proteases"/>
    <property type="match status" value="1"/>
</dbReference>
<dbReference type="PROSITE" id="PS50994">
    <property type="entry name" value="INTEGRASE"/>
    <property type="match status" value="1"/>
</dbReference>
<dbReference type="GO" id="GO:0003964">
    <property type="term" value="F:RNA-directed DNA polymerase activity"/>
    <property type="evidence" value="ECO:0007669"/>
    <property type="project" value="UniProtKB-KW"/>
</dbReference>
<keyword evidence="5" id="KW-0808">Transferase</keyword>
<comment type="caution">
    <text evidence="5">The sequence shown here is derived from an EMBL/GenBank/DDBJ whole genome shotgun (WGS) entry which is preliminary data.</text>
</comment>
<dbReference type="InterPro" id="IPR043502">
    <property type="entry name" value="DNA/RNA_pol_sf"/>
</dbReference>
<dbReference type="InterPro" id="IPR000477">
    <property type="entry name" value="RT_dom"/>
</dbReference>
<reference evidence="5" key="2">
    <citation type="submission" date="2022-01" db="EMBL/GenBank/DDBJ databases">
        <authorList>
            <person name="Yamashiro T."/>
            <person name="Shiraishi A."/>
            <person name="Satake H."/>
            <person name="Nakayama K."/>
        </authorList>
    </citation>
    <scope>NUCLEOTIDE SEQUENCE</scope>
</reference>
<dbReference type="Gene3D" id="3.30.70.270">
    <property type="match status" value="2"/>
</dbReference>
<dbReference type="InterPro" id="IPR036397">
    <property type="entry name" value="RNaseH_sf"/>
</dbReference>
<dbReference type="CDD" id="cd09279">
    <property type="entry name" value="RNase_HI_like"/>
    <property type="match status" value="1"/>
</dbReference>
<dbReference type="PROSITE" id="PS50879">
    <property type="entry name" value="RNASE_H_1"/>
    <property type="match status" value="1"/>
</dbReference>
<dbReference type="CDD" id="cd00303">
    <property type="entry name" value="retropepsin_like"/>
    <property type="match status" value="1"/>
</dbReference>
<evidence type="ECO:0000256" key="1">
    <source>
        <dbReference type="ARBA" id="ARBA00023172"/>
    </source>
</evidence>
<dbReference type="InterPro" id="IPR001584">
    <property type="entry name" value="Integrase_cat-core"/>
</dbReference>
<dbReference type="Pfam" id="PF00078">
    <property type="entry name" value="RVT_1"/>
    <property type="match status" value="1"/>
</dbReference>
<protein>
    <submittedName>
        <fullName evidence="5">Reverse transcriptase domain-containing protein</fullName>
    </submittedName>
</protein>
<dbReference type="Pfam" id="PF17921">
    <property type="entry name" value="Integrase_H2C2"/>
    <property type="match status" value="1"/>
</dbReference>
<gene>
    <name evidence="5" type="ORF">Tco_0800598</name>
</gene>
<feature type="domain" description="RNase H type-1" evidence="3">
    <location>
        <begin position="673"/>
        <end position="802"/>
    </location>
</feature>
<dbReference type="InterPro" id="IPR012337">
    <property type="entry name" value="RNaseH-like_sf"/>
</dbReference>
<dbReference type="InterPro" id="IPR041577">
    <property type="entry name" value="RT_RNaseH_2"/>
</dbReference>
<accession>A0ABQ4ZTK0</accession>
<evidence type="ECO:0000259" key="4">
    <source>
        <dbReference type="PROSITE" id="PS50994"/>
    </source>
</evidence>